<dbReference type="InterPro" id="IPR023347">
    <property type="entry name" value="Lysozyme_dom_sf"/>
</dbReference>
<proteinExistence type="inferred from homology"/>
<reference evidence="9 10" key="1">
    <citation type="submission" date="2018-06" db="EMBL/GenBank/DDBJ databases">
        <authorList>
            <consortium name="Pathogen Informatics"/>
            <person name="Doyle S."/>
        </authorList>
    </citation>
    <scope>NUCLEOTIDE SEQUENCE [LARGE SCALE GENOMIC DNA]</scope>
    <source>
        <strain evidence="9 10">NCTC9149</strain>
    </source>
</reference>
<dbReference type="PANTHER" id="PTHR38107">
    <property type="match status" value="1"/>
</dbReference>
<dbReference type="InterPro" id="IPR002196">
    <property type="entry name" value="Glyco_hydro_24"/>
</dbReference>
<keyword evidence="8" id="KW-1133">Transmembrane helix</keyword>
<dbReference type="InterPro" id="IPR051018">
    <property type="entry name" value="Bacteriophage_GH24"/>
</dbReference>
<dbReference type="PANTHER" id="PTHR38107:SF4">
    <property type="entry name" value="LYSOZYME"/>
    <property type="match status" value="1"/>
</dbReference>
<comment type="similarity">
    <text evidence="6">Belongs to the glycosyl hydrolase 24 family.</text>
</comment>
<dbReference type="GO" id="GO:0016998">
    <property type="term" value="P:cell wall macromolecule catabolic process"/>
    <property type="evidence" value="ECO:0007669"/>
    <property type="project" value="InterPro"/>
</dbReference>
<evidence type="ECO:0000313" key="9">
    <source>
        <dbReference type="EMBL" id="STW07745.1"/>
    </source>
</evidence>
<keyword evidence="4 6" id="KW-0378">Hydrolase</keyword>
<dbReference type="SUPFAM" id="SSF53955">
    <property type="entry name" value="Lysozyme-like"/>
    <property type="match status" value="1"/>
</dbReference>
<evidence type="ECO:0000256" key="7">
    <source>
        <dbReference type="SAM" id="Coils"/>
    </source>
</evidence>
<feature type="coiled-coil region" evidence="7">
    <location>
        <begin position="45"/>
        <end position="72"/>
    </location>
</feature>
<keyword evidence="8" id="KW-0472">Membrane</keyword>
<dbReference type="GO" id="GO:0042742">
    <property type="term" value="P:defense response to bacterium"/>
    <property type="evidence" value="ECO:0007669"/>
    <property type="project" value="UniProtKB-KW"/>
</dbReference>
<keyword evidence="7" id="KW-0175">Coiled coil</keyword>
<accession>A0A7H4P5N0</accession>
<keyword evidence="8" id="KW-0812">Transmembrane</keyword>
<dbReference type="GO" id="GO:0009253">
    <property type="term" value="P:peptidoglycan catabolic process"/>
    <property type="evidence" value="ECO:0007669"/>
    <property type="project" value="InterPro"/>
</dbReference>
<evidence type="ECO:0000256" key="3">
    <source>
        <dbReference type="ARBA" id="ARBA00022638"/>
    </source>
</evidence>
<dbReference type="EC" id="3.2.1.17" evidence="6"/>
<dbReference type="Proteomes" id="UP000254571">
    <property type="component" value="Unassembled WGS sequence"/>
</dbReference>
<dbReference type="InterPro" id="IPR034690">
    <property type="entry name" value="Endolysin_T4_type"/>
</dbReference>
<dbReference type="GO" id="GO:0031640">
    <property type="term" value="P:killing of cells of another organism"/>
    <property type="evidence" value="ECO:0007669"/>
    <property type="project" value="UniProtKB-KW"/>
</dbReference>
<organism evidence="9 10">
    <name type="scientific">Klebsiella grimontii</name>
    <dbReference type="NCBI Taxonomy" id="2058152"/>
    <lineage>
        <taxon>Bacteria</taxon>
        <taxon>Pseudomonadati</taxon>
        <taxon>Pseudomonadota</taxon>
        <taxon>Gammaproteobacteria</taxon>
        <taxon>Enterobacterales</taxon>
        <taxon>Enterobacteriaceae</taxon>
        <taxon>Klebsiella/Raoultella group</taxon>
        <taxon>Klebsiella</taxon>
    </lineage>
</organism>
<dbReference type="Gene3D" id="1.10.530.40">
    <property type="match status" value="1"/>
</dbReference>
<evidence type="ECO:0000256" key="6">
    <source>
        <dbReference type="RuleBase" id="RU003788"/>
    </source>
</evidence>
<feature type="transmembrane region" description="Helical" evidence="8">
    <location>
        <begin position="7"/>
        <end position="24"/>
    </location>
</feature>
<name>A0A7H4P5N0_9ENTR</name>
<keyword evidence="3 6" id="KW-0081">Bacteriolytic enzyme</keyword>
<gene>
    <name evidence="9" type="ORF">NCTC9149_04181</name>
</gene>
<keyword evidence="5 6" id="KW-0326">Glycosidase</keyword>
<keyword evidence="2 6" id="KW-0929">Antimicrobial</keyword>
<evidence type="ECO:0000313" key="10">
    <source>
        <dbReference type="Proteomes" id="UP000254571"/>
    </source>
</evidence>
<dbReference type="HAMAP" id="MF_04110">
    <property type="entry name" value="ENDOLYSIN_T4"/>
    <property type="match status" value="1"/>
</dbReference>
<evidence type="ECO:0000256" key="5">
    <source>
        <dbReference type="ARBA" id="ARBA00023295"/>
    </source>
</evidence>
<dbReference type="GO" id="GO:0003796">
    <property type="term" value="F:lysozyme activity"/>
    <property type="evidence" value="ECO:0007669"/>
    <property type="project" value="UniProtKB-EC"/>
</dbReference>
<protein>
    <recommendedName>
        <fullName evidence="6">Lysozyme</fullName>
        <ecNumber evidence="6">3.2.1.17</ecNumber>
    </recommendedName>
</protein>
<comment type="catalytic activity">
    <reaction evidence="1 6">
        <text>Hydrolysis of (1-&gt;4)-beta-linkages between N-acetylmuramic acid and N-acetyl-D-glucosamine residues in a peptidoglycan and between N-acetyl-D-glucosamine residues in chitodextrins.</text>
        <dbReference type="EC" id="3.2.1.17"/>
    </reaction>
</comment>
<feature type="transmembrane region" description="Helical" evidence="8">
    <location>
        <begin position="30"/>
        <end position="47"/>
    </location>
</feature>
<dbReference type="CDD" id="cd16901">
    <property type="entry name" value="lyz_P1"/>
    <property type="match status" value="1"/>
</dbReference>
<dbReference type="EMBL" id="UGMX01000002">
    <property type="protein sequence ID" value="STW07745.1"/>
    <property type="molecule type" value="Genomic_DNA"/>
</dbReference>
<comment type="caution">
    <text evidence="9">The sequence shown here is derived from an EMBL/GenBank/DDBJ whole genome shotgun (WGS) entry which is preliminary data.</text>
</comment>
<evidence type="ECO:0000256" key="1">
    <source>
        <dbReference type="ARBA" id="ARBA00000632"/>
    </source>
</evidence>
<evidence type="ECO:0000256" key="2">
    <source>
        <dbReference type="ARBA" id="ARBA00022529"/>
    </source>
</evidence>
<evidence type="ECO:0000256" key="8">
    <source>
        <dbReference type="SAM" id="Phobius"/>
    </source>
</evidence>
<sequence>MTLDRINEYFAFATSALVTGVGVMTVSEKLALAGLLLGIVSAVRLAIHRRRIEQASQRRNDLIEQILRQAETRNLSDRERQLLEQLHGDKPAWKNIIKKCSIAVIVALGISLAPGSVRTSKEGQQKIAGWEDCRSTPYYCTAGVLTVGIGSTGGVENREYSNQEIARRWVNDLQRAENCINNNFHGADMPQLTFEAMTDAALNLGCTGLMWFTDKNGRKQRTTIWKHAQARQWPQMCNRLTDFVNAGGKRSPGLVNRRNDFKAWCLLGLRTPS</sequence>
<dbReference type="AlphaFoldDB" id="A0A7H4P5N0"/>
<evidence type="ECO:0000256" key="4">
    <source>
        <dbReference type="ARBA" id="ARBA00022801"/>
    </source>
</evidence>
<dbReference type="Pfam" id="PF00959">
    <property type="entry name" value="Phage_lysozyme"/>
    <property type="match status" value="1"/>
</dbReference>
<dbReference type="InterPro" id="IPR023346">
    <property type="entry name" value="Lysozyme-like_dom_sf"/>
</dbReference>